<organism evidence="2 3">
    <name type="scientific">Colletotrichum godetiae</name>
    <dbReference type="NCBI Taxonomy" id="1209918"/>
    <lineage>
        <taxon>Eukaryota</taxon>
        <taxon>Fungi</taxon>
        <taxon>Dikarya</taxon>
        <taxon>Ascomycota</taxon>
        <taxon>Pezizomycotina</taxon>
        <taxon>Sordariomycetes</taxon>
        <taxon>Hypocreomycetidae</taxon>
        <taxon>Glomerellales</taxon>
        <taxon>Glomerellaceae</taxon>
        <taxon>Colletotrichum</taxon>
        <taxon>Colletotrichum acutatum species complex</taxon>
    </lineage>
</organism>
<dbReference type="AlphaFoldDB" id="A0AAJ0AZD8"/>
<dbReference type="Gene3D" id="3.40.50.720">
    <property type="entry name" value="NAD(P)-binding Rossmann-like Domain"/>
    <property type="match status" value="1"/>
</dbReference>
<dbReference type="PANTHER" id="PTHR47534:SF3">
    <property type="entry name" value="ALCOHOL DEHYDROGENASE-LIKE C-TERMINAL DOMAIN-CONTAINING PROTEIN"/>
    <property type="match status" value="1"/>
</dbReference>
<accession>A0AAJ0AZD8</accession>
<comment type="caution">
    <text evidence="2">The sequence shown here is derived from an EMBL/GenBank/DDBJ whole genome shotgun (WGS) entry which is preliminary data.</text>
</comment>
<dbReference type="GO" id="GO:0016491">
    <property type="term" value="F:oxidoreductase activity"/>
    <property type="evidence" value="ECO:0007669"/>
    <property type="project" value="UniProtKB-KW"/>
</dbReference>
<dbReference type="InterPro" id="IPR036291">
    <property type="entry name" value="NAD(P)-bd_dom_sf"/>
</dbReference>
<dbReference type="InterPro" id="IPR052228">
    <property type="entry name" value="Sec_Metab_Biosynth_Oxidored"/>
</dbReference>
<name>A0AAJ0AZD8_9PEZI</name>
<dbReference type="GeneID" id="85455539"/>
<dbReference type="SUPFAM" id="SSF51735">
    <property type="entry name" value="NAD(P)-binding Rossmann-fold domains"/>
    <property type="match status" value="1"/>
</dbReference>
<dbReference type="Proteomes" id="UP001224890">
    <property type="component" value="Unassembled WGS sequence"/>
</dbReference>
<dbReference type="EMBL" id="JAHMHR010000001">
    <property type="protein sequence ID" value="KAK1701104.1"/>
    <property type="molecule type" value="Genomic_DNA"/>
</dbReference>
<reference evidence="2" key="1">
    <citation type="submission" date="2021-06" db="EMBL/GenBank/DDBJ databases">
        <title>Comparative genomics, transcriptomics and evolutionary studies reveal genomic signatures of adaptation to plant cell wall in hemibiotrophic fungi.</title>
        <authorList>
            <consortium name="DOE Joint Genome Institute"/>
            <person name="Baroncelli R."/>
            <person name="Diaz J.F."/>
            <person name="Benocci T."/>
            <person name="Peng M."/>
            <person name="Battaglia E."/>
            <person name="Haridas S."/>
            <person name="Andreopoulos W."/>
            <person name="Labutti K."/>
            <person name="Pangilinan J."/>
            <person name="Floch G.L."/>
            <person name="Makela M.R."/>
            <person name="Henrissat B."/>
            <person name="Grigoriev I.V."/>
            <person name="Crouch J.A."/>
            <person name="De Vries R.P."/>
            <person name="Sukno S.A."/>
            <person name="Thon M.R."/>
        </authorList>
    </citation>
    <scope>NUCLEOTIDE SEQUENCE</scope>
    <source>
        <strain evidence="2">CBS 193.32</strain>
    </source>
</reference>
<keyword evidence="1" id="KW-0560">Oxidoreductase</keyword>
<evidence type="ECO:0000313" key="2">
    <source>
        <dbReference type="EMBL" id="KAK1701104.1"/>
    </source>
</evidence>
<dbReference type="RefSeq" id="XP_060436859.1">
    <property type="nucleotide sequence ID" value="XM_060571013.1"/>
</dbReference>
<keyword evidence="3" id="KW-1185">Reference proteome</keyword>
<dbReference type="PANTHER" id="PTHR47534">
    <property type="entry name" value="YALI0E05731P"/>
    <property type="match status" value="1"/>
</dbReference>
<protein>
    <submittedName>
        <fullName evidence="2">Uncharacterized protein</fullName>
    </submittedName>
</protein>
<evidence type="ECO:0000313" key="3">
    <source>
        <dbReference type="Proteomes" id="UP001224890"/>
    </source>
</evidence>
<evidence type="ECO:0000256" key="1">
    <source>
        <dbReference type="ARBA" id="ARBA00023002"/>
    </source>
</evidence>
<gene>
    <name evidence="2" type="ORF">BDP55DRAFT_597781</name>
</gene>
<sequence>MVTRAQVQHSNAALTAQTAPRTAVFFGGTSGIGKLTLIELVSLGHPIRVYIAGRKATEPAMRPVLEDLRQKNPRAELIWVEAEISLLAETRRVCEVVKEKETSLDFLCLTAGYAPFGGRNDTSEGIDVCHSLEYYSRMLATLHLLPLLRASASTSPSPGPTPRILTVLAGSMLSTRIDATDLNLTRSSPSSGGGSGGGSRLFGFKTQTHMATMNTLFLDKLAADPVNAGVGFVHNWPGAVDTGNMARYHTPTWWSPFPLTNLLKPLFLVMGFEEREAGERHVYLGTSERFGGMKEGDGKSGDGVGGCKNTRGEEGRNGLFLVNHKGEVSYSESALEALRGDVQGKVWELTMEILGPFL</sequence>
<proteinExistence type="predicted"/>